<dbReference type="SUPFAM" id="SSF75005">
    <property type="entry name" value="Arabinanase/levansucrase/invertase"/>
    <property type="match status" value="1"/>
</dbReference>
<evidence type="ECO:0000256" key="6">
    <source>
        <dbReference type="SAM" id="SignalP"/>
    </source>
</evidence>
<gene>
    <name evidence="7" type="ORF">DWV41_09005</name>
</gene>
<dbReference type="InterPro" id="IPR050727">
    <property type="entry name" value="GH43_arabinanases"/>
</dbReference>
<dbReference type="EMBL" id="QSBD01000011">
    <property type="protein sequence ID" value="RGW97089.1"/>
    <property type="molecule type" value="Genomic_DNA"/>
</dbReference>
<dbReference type="PANTHER" id="PTHR43301">
    <property type="entry name" value="ARABINAN ENDO-1,5-ALPHA-L-ARABINOSIDASE"/>
    <property type="match status" value="1"/>
</dbReference>
<dbReference type="PANTHER" id="PTHR43301:SF3">
    <property type="entry name" value="ARABINAN ENDO-1,5-ALPHA-L-ARABINOSIDASE A-RELATED"/>
    <property type="match status" value="1"/>
</dbReference>
<dbReference type="Gene3D" id="2.115.10.20">
    <property type="entry name" value="Glycosyl hydrolase domain, family 43"/>
    <property type="match status" value="1"/>
</dbReference>
<evidence type="ECO:0000256" key="3">
    <source>
        <dbReference type="ARBA" id="ARBA00022801"/>
    </source>
</evidence>
<sequence length="402" mass="45618">MRKIILAAGMMSLLAACGKTGNTQTIASDDVLNYDERKADSLGIPKGNKLSAAMKRAMKWEDHDNNWFFEYKMEPLKGDLAYEEGVVRRDPSAILKIGDTYYVWYSKSYGPTQGFAGDIENDKVFPWDRCDIWYATSKDGWTWKEQGIAVKRGEKGEYDDRSVFTPEVMEWKGKYYLCYQAVKSPYTVRVKNTIGMACADSPEGPWVKTEKPVLEPSNTGEWEGDEDNRFKVVSKGDFDSHKVHDPCIIPYKGKFYMYYKGERMGEEITWGGREIKHGVAIAENPMGPYVKSEYNPISNSGHEVCVWPYKGGIASLITTDGPEKNTLQWSPDGINFEIMSVVKGAPHAIGLNRSADAEKEPTEILRWGLTHIYNSSDYQSIMRFSTWTLQTHTAKGESKERK</sequence>
<keyword evidence="4 5" id="KW-0326">Glycosidase</keyword>
<evidence type="ECO:0000256" key="4">
    <source>
        <dbReference type="ARBA" id="ARBA00023295"/>
    </source>
</evidence>
<reference evidence="7 8" key="1">
    <citation type="submission" date="2018-08" db="EMBL/GenBank/DDBJ databases">
        <title>A genome reference for cultivated species of the human gut microbiota.</title>
        <authorList>
            <person name="Zou Y."/>
            <person name="Xue W."/>
            <person name="Luo G."/>
        </authorList>
    </citation>
    <scope>NUCLEOTIDE SEQUENCE [LARGE SCALE GENOMIC DNA]</scope>
    <source>
        <strain evidence="7 8">AF05-4</strain>
    </source>
</reference>
<dbReference type="PROSITE" id="PS51257">
    <property type="entry name" value="PROKAR_LIPOPROTEIN"/>
    <property type="match status" value="1"/>
</dbReference>
<dbReference type="GO" id="GO:0005975">
    <property type="term" value="P:carbohydrate metabolic process"/>
    <property type="evidence" value="ECO:0007669"/>
    <property type="project" value="InterPro"/>
</dbReference>
<dbReference type="Proteomes" id="UP000284777">
    <property type="component" value="Unassembled WGS sequence"/>
</dbReference>
<keyword evidence="3 5" id="KW-0378">Hydrolase</keyword>
<dbReference type="Pfam" id="PF04616">
    <property type="entry name" value="Glyco_hydro_43"/>
    <property type="match status" value="1"/>
</dbReference>
<dbReference type="CDD" id="cd08992">
    <property type="entry name" value="GH117"/>
    <property type="match status" value="1"/>
</dbReference>
<feature type="chain" id="PRO_5019487621" evidence="6">
    <location>
        <begin position="19"/>
        <end position="402"/>
    </location>
</feature>
<dbReference type="AlphaFoldDB" id="A0A413E275"/>
<dbReference type="RefSeq" id="WP_117902208.1">
    <property type="nucleotide sequence ID" value="NZ_QSBD01000011.1"/>
</dbReference>
<dbReference type="GO" id="GO:0004553">
    <property type="term" value="F:hydrolase activity, hydrolyzing O-glycosyl compounds"/>
    <property type="evidence" value="ECO:0007669"/>
    <property type="project" value="InterPro"/>
</dbReference>
<comment type="similarity">
    <text evidence="2 5">Belongs to the glycosyl hydrolase 43 family.</text>
</comment>
<dbReference type="InterPro" id="IPR006710">
    <property type="entry name" value="Glyco_hydro_43"/>
</dbReference>
<organism evidence="7 8">
    <name type="scientific">Bacteroides stercoris</name>
    <dbReference type="NCBI Taxonomy" id="46506"/>
    <lineage>
        <taxon>Bacteria</taxon>
        <taxon>Pseudomonadati</taxon>
        <taxon>Bacteroidota</taxon>
        <taxon>Bacteroidia</taxon>
        <taxon>Bacteroidales</taxon>
        <taxon>Bacteroidaceae</taxon>
        <taxon>Bacteroides</taxon>
    </lineage>
</organism>
<evidence type="ECO:0000313" key="8">
    <source>
        <dbReference type="Proteomes" id="UP000284777"/>
    </source>
</evidence>
<accession>A0A413E275</accession>
<comment type="caution">
    <text evidence="7">The sequence shown here is derived from an EMBL/GenBank/DDBJ whole genome shotgun (WGS) entry which is preliminary data.</text>
</comment>
<keyword evidence="6" id="KW-0732">Signal</keyword>
<evidence type="ECO:0000256" key="2">
    <source>
        <dbReference type="ARBA" id="ARBA00009865"/>
    </source>
</evidence>
<feature type="signal peptide" evidence="6">
    <location>
        <begin position="1"/>
        <end position="18"/>
    </location>
</feature>
<protein>
    <submittedName>
        <fullName evidence="7">Glycosyl hydrolase</fullName>
    </submittedName>
</protein>
<name>A0A413E275_BACSE</name>
<evidence type="ECO:0000313" key="7">
    <source>
        <dbReference type="EMBL" id="RGW97089.1"/>
    </source>
</evidence>
<proteinExistence type="inferred from homology"/>
<comment type="pathway">
    <text evidence="1">Glycan metabolism; L-arabinan degradation.</text>
</comment>
<dbReference type="InterPro" id="IPR023296">
    <property type="entry name" value="Glyco_hydro_beta-prop_sf"/>
</dbReference>
<evidence type="ECO:0000256" key="1">
    <source>
        <dbReference type="ARBA" id="ARBA00004834"/>
    </source>
</evidence>
<evidence type="ECO:0000256" key="5">
    <source>
        <dbReference type="RuleBase" id="RU361187"/>
    </source>
</evidence>